<evidence type="ECO:0000256" key="1">
    <source>
        <dbReference type="SAM" id="MobiDB-lite"/>
    </source>
</evidence>
<dbReference type="EMBL" id="KE161716">
    <property type="protein sequence ID" value="EPQ05099.1"/>
    <property type="molecule type" value="Genomic_DNA"/>
</dbReference>
<evidence type="ECO:0000313" key="3">
    <source>
        <dbReference type="Proteomes" id="UP000052978"/>
    </source>
</evidence>
<dbReference type="AlphaFoldDB" id="S7MLK2"/>
<proteinExistence type="predicted"/>
<accession>S7MLK2</accession>
<evidence type="ECO:0000313" key="2">
    <source>
        <dbReference type="EMBL" id="EPQ05099.1"/>
    </source>
</evidence>
<dbReference type="Proteomes" id="UP000052978">
    <property type="component" value="Unassembled WGS sequence"/>
</dbReference>
<reference evidence="2 3" key="1">
    <citation type="journal article" date="2013" name="Nat. Commun.">
        <title>Genome analysis reveals insights into physiology and longevity of the Brandt's bat Myotis brandtii.</title>
        <authorList>
            <person name="Seim I."/>
            <person name="Fang X."/>
            <person name="Xiong Z."/>
            <person name="Lobanov A.V."/>
            <person name="Huang Z."/>
            <person name="Ma S."/>
            <person name="Feng Y."/>
            <person name="Turanov A.A."/>
            <person name="Zhu Y."/>
            <person name="Lenz T.L."/>
            <person name="Gerashchenko M.V."/>
            <person name="Fan D."/>
            <person name="Hee Yim S."/>
            <person name="Yao X."/>
            <person name="Jordan D."/>
            <person name="Xiong Y."/>
            <person name="Ma Y."/>
            <person name="Lyapunov A.N."/>
            <person name="Chen G."/>
            <person name="Kulakova O.I."/>
            <person name="Sun Y."/>
            <person name="Lee S.G."/>
            <person name="Bronson R.T."/>
            <person name="Moskalev A.A."/>
            <person name="Sunyaev S.R."/>
            <person name="Zhang G."/>
            <person name="Krogh A."/>
            <person name="Wang J."/>
            <person name="Gladyshev V.N."/>
        </authorList>
    </citation>
    <scope>NUCLEOTIDE SEQUENCE [LARGE SCALE GENOMIC DNA]</scope>
</reference>
<gene>
    <name evidence="2" type="ORF">D623_10007069</name>
</gene>
<organism evidence="2 3">
    <name type="scientific">Myotis brandtii</name>
    <name type="common">Brandt's bat</name>
    <dbReference type="NCBI Taxonomy" id="109478"/>
    <lineage>
        <taxon>Eukaryota</taxon>
        <taxon>Metazoa</taxon>
        <taxon>Chordata</taxon>
        <taxon>Craniata</taxon>
        <taxon>Vertebrata</taxon>
        <taxon>Euteleostomi</taxon>
        <taxon>Mammalia</taxon>
        <taxon>Eutheria</taxon>
        <taxon>Laurasiatheria</taxon>
        <taxon>Chiroptera</taxon>
        <taxon>Yangochiroptera</taxon>
        <taxon>Vespertilionidae</taxon>
        <taxon>Myotis</taxon>
    </lineage>
</organism>
<name>S7MLK2_MYOBR</name>
<keyword evidence="3" id="KW-1185">Reference proteome</keyword>
<protein>
    <submittedName>
        <fullName evidence="2">Uncharacterized protein</fullName>
    </submittedName>
</protein>
<sequence length="75" mass="8107">MLLIFFSPPPILGSTPNGLDCEFAREKPFGLARTPAAPNPLHTLPIQGSPLSPFARTEKWTTSCVTTRGPNNSSR</sequence>
<feature type="region of interest" description="Disordered" evidence="1">
    <location>
        <begin position="34"/>
        <end position="54"/>
    </location>
</feature>